<keyword evidence="8" id="KW-1185">Reference proteome</keyword>
<dbReference type="GeneID" id="106001805"/>
<dbReference type="GO" id="GO:0006954">
    <property type="term" value="P:inflammatory response"/>
    <property type="evidence" value="ECO:0007669"/>
    <property type="project" value="TreeGrafter"/>
</dbReference>
<evidence type="ECO:0000256" key="7">
    <source>
        <dbReference type="SAM" id="SignalP"/>
    </source>
</evidence>
<feature type="chain" id="PRO_5010193403" evidence="7">
    <location>
        <begin position="20"/>
        <end position="114"/>
    </location>
</feature>
<evidence type="ECO:0000256" key="3">
    <source>
        <dbReference type="ARBA" id="ARBA00022525"/>
    </source>
</evidence>
<keyword evidence="5 7" id="KW-0732">Signal</keyword>
<protein>
    <submittedName>
        <fullName evidence="9">Tachykinin-4</fullName>
    </submittedName>
</protein>
<name>A0A1S3GW85_DIPOR</name>
<dbReference type="GO" id="GO:0005615">
    <property type="term" value="C:extracellular space"/>
    <property type="evidence" value="ECO:0007669"/>
    <property type="project" value="TreeGrafter"/>
</dbReference>
<evidence type="ECO:0000256" key="4">
    <source>
        <dbReference type="ARBA" id="ARBA00022685"/>
    </source>
</evidence>
<dbReference type="InterPro" id="IPR013055">
    <property type="entry name" value="Tachy_Neuro_lke_CS"/>
</dbReference>
<dbReference type="GO" id="GO:0007204">
    <property type="term" value="P:positive regulation of cytosolic calcium ion concentration"/>
    <property type="evidence" value="ECO:0007669"/>
    <property type="project" value="TreeGrafter"/>
</dbReference>
<proteinExistence type="inferred from homology"/>
<keyword evidence="4" id="KW-0165">Cleavage on pair of basic residues</keyword>
<dbReference type="PROSITE" id="PS00267">
    <property type="entry name" value="TACHYKININ"/>
    <property type="match status" value="1"/>
</dbReference>
<evidence type="ECO:0000256" key="5">
    <source>
        <dbReference type="ARBA" id="ARBA00022729"/>
    </source>
</evidence>
<dbReference type="GO" id="GO:0031835">
    <property type="term" value="F:substance P receptor binding"/>
    <property type="evidence" value="ECO:0007669"/>
    <property type="project" value="TreeGrafter"/>
</dbReference>
<dbReference type="RefSeq" id="XP_012892237.1">
    <property type="nucleotide sequence ID" value="XM_013036783.1"/>
</dbReference>
<feature type="signal peptide" evidence="7">
    <location>
        <begin position="1"/>
        <end position="19"/>
    </location>
</feature>
<accession>A0A1S3GW85</accession>
<comment type="similarity">
    <text evidence="2">Belongs to the tachykinin family.</text>
</comment>
<evidence type="ECO:0000256" key="2">
    <source>
        <dbReference type="ARBA" id="ARBA00007518"/>
    </source>
</evidence>
<evidence type="ECO:0000256" key="6">
    <source>
        <dbReference type="ARBA" id="ARBA00022815"/>
    </source>
</evidence>
<dbReference type="FunCoup" id="A0A1S3GW85">
    <property type="interactions" value="457"/>
</dbReference>
<dbReference type="CTD" id="255061"/>
<dbReference type="KEGG" id="dord:106001805"/>
<reference evidence="9" key="1">
    <citation type="submission" date="2025-08" db="UniProtKB">
        <authorList>
            <consortium name="RefSeq"/>
        </authorList>
    </citation>
    <scope>IDENTIFICATION</scope>
    <source>
        <tissue evidence="9">Kidney</tissue>
    </source>
</reference>
<dbReference type="PANTHER" id="PTHR11250">
    <property type="entry name" value="TACHYKININ"/>
    <property type="match status" value="1"/>
</dbReference>
<organism evidence="8 9">
    <name type="scientific">Dipodomys ordii</name>
    <name type="common">Ord's kangaroo rat</name>
    <dbReference type="NCBI Taxonomy" id="10020"/>
    <lineage>
        <taxon>Eukaryota</taxon>
        <taxon>Metazoa</taxon>
        <taxon>Chordata</taxon>
        <taxon>Craniata</taxon>
        <taxon>Vertebrata</taxon>
        <taxon>Euteleostomi</taxon>
        <taxon>Mammalia</taxon>
        <taxon>Eutheria</taxon>
        <taxon>Euarchontoglires</taxon>
        <taxon>Glires</taxon>
        <taxon>Rodentia</taxon>
        <taxon>Castorimorpha</taxon>
        <taxon>Heteromyidae</taxon>
        <taxon>Dipodomyinae</taxon>
        <taxon>Dipodomys</taxon>
    </lineage>
</organism>
<evidence type="ECO:0000256" key="1">
    <source>
        <dbReference type="ARBA" id="ARBA00004613"/>
    </source>
</evidence>
<evidence type="ECO:0000313" key="8">
    <source>
        <dbReference type="Proteomes" id="UP000081671"/>
    </source>
</evidence>
<dbReference type="PANTHER" id="PTHR11250:SF2">
    <property type="entry name" value="TACHYKININ-4"/>
    <property type="match status" value="1"/>
</dbReference>
<evidence type="ECO:0000313" key="9">
    <source>
        <dbReference type="RefSeq" id="XP_012892237.1"/>
    </source>
</evidence>
<dbReference type="GO" id="GO:0007217">
    <property type="term" value="P:tachykinin receptor signaling pathway"/>
    <property type="evidence" value="ECO:0007669"/>
    <property type="project" value="TreeGrafter"/>
</dbReference>
<dbReference type="InParanoid" id="A0A1S3GW85"/>
<keyword evidence="3" id="KW-0964">Secreted</keyword>
<sequence>MLPCLTLVFLMVLPVCIMAKDSGQKLILNTEAEPLITVTLEGGAGPSIQLQLQKAKRSKNRQFFGLMGKRVKGIPSIQPEGRTEGIGDCGIPLPFYRKDDRMGFVPAMETLMTE</sequence>
<keyword evidence="6" id="KW-0027">Amidation</keyword>
<dbReference type="AlphaFoldDB" id="A0A1S3GW85"/>
<dbReference type="Proteomes" id="UP000081671">
    <property type="component" value="Unplaced"/>
</dbReference>
<dbReference type="OrthoDB" id="9538060at2759"/>
<comment type="subcellular location">
    <subcellularLocation>
        <location evidence="1">Secreted</location>
    </subcellularLocation>
</comment>
<gene>
    <name evidence="9" type="primary">Tac4</name>
</gene>